<dbReference type="Proteomes" id="UP000659630">
    <property type="component" value="Unassembled WGS sequence"/>
</dbReference>
<proteinExistence type="predicted"/>
<gene>
    <name evidence="1" type="ORF">H8S23_09710</name>
</gene>
<evidence type="ECO:0000313" key="1">
    <source>
        <dbReference type="EMBL" id="MBC5581782.1"/>
    </source>
</evidence>
<keyword evidence="2" id="KW-1185">Reference proteome</keyword>
<comment type="caution">
    <text evidence="1">The sequence shown here is derived from an EMBL/GenBank/DDBJ whole genome shotgun (WGS) entry which is preliminary data.</text>
</comment>
<evidence type="ECO:0000313" key="2">
    <source>
        <dbReference type="Proteomes" id="UP000659630"/>
    </source>
</evidence>
<dbReference type="RefSeq" id="WP_186888144.1">
    <property type="nucleotide sequence ID" value="NZ_JACONZ010000003.1"/>
</dbReference>
<dbReference type="AlphaFoldDB" id="A0A923L1C9"/>
<accession>A0A923L1C9</accession>
<name>A0A923L1C9_9FIRM</name>
<organism evidence="1 2">
    <name type="scientific">Anaerofilum hominis</name>
    <dbReference type="NCBI Taxonomy" id="2763016"/>
    <lineage>
        <taxon>Bacteria</taxon>
        <taxon>Bacillati</taxon>
        <taxon>Bacillota</taxon>
        <taxon>Clostridia</taxon>
        <taxon>Eubacteriales</taxon>
        <taxon>Oscillospiraceae</taxon>
        <taxon>Anaerofilum</taxon>
    </lineage>
</organism>
<reference evidence="1" key="1">
    <citation type="submission" date="2020-08" db="EMBL/GenBank/DDBJ databases">
        <title>Genome public.</title>
        <authorList>
            <person name="Liu C."/>
            <person name="Sun Q."/>
        </authorList>
    </citation>
    <scope>NUCLEOTIDE SEQUENCE</scope>
    <source>
        <strain evidence="1">BX8</strain>
    </source>
</reference>
<protein>
    <submittedName>
        <fullName evidence="1">Uncharacterized protein</fullName>
    </submittedName>
</protein>
<dbReference type="EMBL" id="JACONZ010000003">
    <property type="protein sequence ID" value="MBC5581782.1"/>
    <property type="molecule type" value="Genomic_DNA"/>
</dbReference>
<sequence length="95" mass="10256">MGILNRSSLGLLDILAAKSGCTYLSDLAGAGSSALLPHYLQEIDAAAFSLREWEDAAAYLIGQSCSFETQEQAKQFLIAFAPKKGAESNERKRET</sequence>